<dbReference type="Proteomes" id="UP001569512">
    <property type="component" value="Unassembled WGS sequence"/>
</dbReference>
<dbReference type="EMBL" id="JBGMSU010000001">
    <property type="protein sequence ID" value="MFA0936940.1"/>
    <property type="molecule type" value="Genomic_DNA"/>
</dbReference>
<gene>
    <name evidence="1" type="ORF">ACDH53_05705</name>
</gene>
<protein>
    <submittedName>
        <fullName evidence="1">Uncharacterized protein</fullName>
    </submittedName>
</protein>
<sequence>MTSHYREITVMATNITATGGCELAAAPLEVYGRAANGQFLPRLALANNLLKSVNVGITNIQVNVASPPDLTPVFDALRALPQLLQDKTLQKNYRAVLNHYENYLHHGDELYLKDVLLRCATEVPDFESALEETLKDLAPDPYDYRFAPKKLEPLKSLCNSYLGMLAYNFHAVTIYHPDTATDETAIQGFIERAIDMLREKLGEILLPGNVYEGSLYLEAFHEVDSDRFERYREYDGRSVASQNIRKFVAAANMNDKFSRTVSLSKPRVDGSFRQTADTLIELIDKFRALLRAKKNYRPQTNGDPGLPIKT</sequence>
<comment type="caution">
    <text evidence="1">The sequence shown here is derived from an EMBL/GenBank/DDBJ whole genome shotgun (WGS) entry which is preliminary data.</text>
</comment>
<name>A0ABV4PCD2_9PSED</name>
<evidence type="ECO:0000313" key="1">
    <source>
        <dbReference type="EMBL" id="MFA0936940.1"/>
    </source>
</evidence>
<dbReference type="PROSITE" id="PS51257">
    <property type="entry name" value="PROKAR_LIPOPROTEIN"/>
    <property type="match status" value="1"/>
</dbReference>
<dbReference type="RefSeq" id="WP_024669932.1">
    <property type="nucleotide sequence ID" value="NZ_AVEE02000184.1"/>
</dbReference>
<evidence type="ECO:0000313" key="2">
    <source>
        <dbReference type="Proteomes" id="UP001569512"/>
    </source>
</evidence>
<keyword evidence="2" id="KW-1185">Reference proteome</keyword>
<organism evidence="1 2">
    <name type="scientific">Pseudomonas tremae</name>
    <dbReference type="NCBI Taxonomy" id="200454"/>
    <lineage>
        <taxon>Bacteria</taxon>
        <taxon>Pseudomonadati</taxon>
        <taxon>Pseudomonadota</taxon>
        <taxon>Gammaproteobacteria</taxon>
        <taxon>Pseudomonadales</taxon>
        <taxon>Pseudomonadaceae</taxon>
        <taxon>Pseudomonas</taxon>
    </lineage>
</organism>
<accession>A0ABV4PCD2</accession>
<reference evidence="1 2" key="1">
    <citation type="submission" date="2024-06" db="EMBL/GenBank/DDBJ databases">
        <title>Genome sequences for Pseudomonas syringae strains with characterized LPS.</title>
        <authorList>
            <person name="Baltrus D.A."/>
            <person name="Krings L."/>
        </authorList>
    </citation>
    <scope>NUCLEOTIDE SEQUENCE [LARGE SCALE GENOMIC DNA]</scope>
    <source>
        <strain evidence="1 2">NCPPB2708</strain>
    </source>
</reference>
<proteinExistence type="predicted"/>